<name>G3HUQ6_CRIGR</name>
<dbReference type="InParanoid" id="G3HUQ6"/>
<evidence type="ECO:0000313" key="1">
    <source>
        <dbReference type="EMBL" id="EGW02835.1"/>
    </source>
</evidence>
<proteinExistence type="predicted"/>
<reference evidence="2" key="1">
    <citation type="journal article" date="2011" name="Nat. Biotechnol.">
        <title>The genomic sequence of the Chinese hamster ovary (CHO)-K1 cell line.</title>
        <authorList>
            <person name="Xu X."/>
            <person name="Nagarajan H."/>
            <person name="Lewis N.E."/>
            <person name="Pan S."/>
            <person name="Cai Z."/>
            <person name="Liu X."/>
            <person name="Chen W."/>
            <person name="Xie M."/>
            <person name="Wang W."/>
            <person name="Hammond S."/>
            <person name="Andersen M.R."/>
            <person name="Neff N."/>
            <person name="Passarelli B."/>
            <person name="Koh W."/>
            <person name="Fan H.C."/>
            <person name="Wang J."/>
            <person name="Gui Y."/>
            <person name="Lee K.H."/>
            <person name="Betenbaugh M.J."/>
            <person name="Quake S.R."/>
            <person name="Famili I."/>
            <person name="Palsson B.O."/>
            <person name="Wang J."/>
        </authorList>
    </citation>
    <scope>NUCLEOTIDE SEQUENCE [LARGE SCALE GENOMIC DNA]</scope>
    <source>
        <strain evidence="2">CHO K1 cell line</strain>
    </source>
</reference>
<gene>
    <name evidence="1" type="ORF">I79_014670</name>
</gene>
<dbReference type="Proteomes" id="UP000001075">
    <property type="component" value="Unassembled WGS sequence"/>
</dbReference>
<dbReference type="EMBL" id="JH000745">
    <property type="protein sequence ID" value="EGW02835.1"/>
    <property type="molecule type" value="Genomic_DNA"/>
</dbReference>
<protein>
    <submittedName>
        <fullName evidence="1">Uncharacterized protein</fullName>
    </submittedName>
</protein>
<organism evidence="1 2">
    <name type="scientific">Cricetulus griseus</name>
    <name type="common">Chinese hamster</name>
    <name type="synonym">Cricetulus barabensis griseus</name>
    <dbReference type="NCBI Taxonomy" id="10029"/>
    <lineage>
        <taxon>Eukaryota</taxon>
        <taxon>Metazoa</taxon>
        <taxon>Chordata</taxon>
        <taxon>Craniata</taxon>
        <taxon>Vertebrata</taxon>
        <taxon>Euteleostomi</taxon>
        <taxon>Mammalia</taxon>
        <taxon>Eutheria</taxon>
        <taxon>Euarchontoglires</taxon>
        <taxon>Glires</taxon>
        <taxon>Rodentia</taxon>
        <taxon>Myomorpha</taxon>
        <taxon>Muroidea</taxon>
        <taxon>Cricetidae</taxon>
        <taxon>Cricetinae</taxon>
        <taxon>Cricetulus</taxon>
    </lineage>
</organism>
<accession>G3HUQ6</accession>
<dbReference type="AlphaFoldDB" id="G3HUQ6"/>
<sequence length="65" mass="6881">MFALNRVNRLIAAGSETRIPARGKHVISPTRRDLRGAGGTGAVASSSCNPTSSAWFLGVLWKPDT</sequence>
<evidence type="ECO:0000313" key="2">
    <source>
        <dbReference type="Proteomes" id="UP000001075"/>
    </source>
</evidence>